<sequence>MARPLRIEFAGALYHVTASGNAREDIYHNDMIVNSFCYCYRTRLIIMTGIVMLII</sequence>
<dbReference type="EMBL" id="FNNH01000069">
    <property type="protein sequence ID" value="SDX13890.1"/>
    <property type="molecule type" value="Genomic_DNA"/>
</dbReference>
<evidence type="ECO:0000313" key="2">
    <source>
        <dbReference type="Proteomes" id="UP000183454"/>
    </source>
</evidence>
<name>A0A1H2Z906_9PROT</name>
<evidence type="ECO:0000313" key="1">
    <source>
        <dbReference type="EMBL" id="SDX13890.1"/>
    </source>
</evidence>
<protein>
    <submittedName>
        <fullName evidence="1">Uncharacterized protein</fullName>
    </submittedName>
</protein>
<gene>
    <name evidence="1" type="ORF">SAMN05421882_10692</name>
</gene>
<organism evidence="1 2">
    <name type="scientific">Nitrosomonas communis</name>
    <dbReference type="NCBI Taxonomy" id="44574"/>
    <lineage>
        <taxon>Bacteria</taxon>
        <taxon>Pseudomonadati</taxon>
        <taxon>Pseudomonadota</taxon>
        <taxon>Betaproteobacteria</taxon>
        <taxon>Nitrosomonadales</taxon>
        <taxon>Nitrosomonadaceae</taxon>
        <taxon>Nitrosomonas</taxon>
    </lineage>
</organism>
<accession>A0A1H2Z906</accession>
<dbReference type="Proteomes" id="UP000183454">
    <property type="component" value="Unassembled WGS sequence"/>
</dbReference>
<dbReference type="AlphaFoldDB" id="A0A1H2Z906"/>
<reference evidence="1 2" key="1">
    <citation type="submission" date="2016-10" db="EMBL/GenBank/DDBJ databases">
        <authorList>
            <person name="de Groot N.N."/>
        </authorList>
    </citation>
    <scope>NUCLEOTIDE SEQUENCE [LARGE SCALE GENOMIC DNA]</scope>
    <source>
        <strain evidence="1 2">Nm110</strain>
    </source>
</reference>
<proteinExistence type="predicted"/>
<dbReference type="RefSeq" id="WP_244505875.1">
    <property type="nucleotide sequence ID" value="NZ_FNNH01000069.1"/>
</dbReference>